<name>A0A8D8MKF1_CULPI</name>
<protein>
    <submittedName>
        <fullName evidence="1">(northern house mosquito) hypothetical protein</fullName>
    </submittedName>
</protein>
<dbReference type="EMBL" id="HBUE01205498">
    <property type="protein sequence ID" value="CAG6531729.1"/>
    <property type="molecule type" value="Transcribed_RNA"/>
</dbReference>
<evidence type="ECO:0000313" key="1">
    <source>
        <dbReference type="EMBL" id="CAG6531729.1"/>
    </source>
</evidence>
<reference evidence="1" key="1">
    <citation type="submission" date="2021-05" db="EMBL/GenBank/DDBJ databases">
        <authorList>
            <person name="Alioto T."/>
            <person name="Alioto T."/>
            <person name="Gomez Garrido J."/>
        </authorList>
    </citation>
    <scope>NUCLEOTIDE SEQUENCE</scope>
</reference>
<dbReference type="EMBL" id="HBUE01311789">
    <property type="protein sequence ID" value="CAG6583591.1"/>
    <property type="molecule type" value="Transcribed_RNA"/>
</dbReference>
<organism evidence="1">
    <name type="scientific">Culex pipiens</name>
    <name type="common">House mosquito</name>
    <dbReference type="NCBI Taxonomy" id="7175"/>
    <lineage>
        <taxon>Eukaryota</taxon>
        <taxon>Metazoa</taxon>
        <taxon>Ecdysozoa</taxon>
        <taxon>Arthropoda</taxon>
        <taxon>Hexapoda</taxon>
        <taxon>Insecta</taxon>
        <taxon>Pterygota</taxon>
        <taxon>Neoptera</taxon>
        <taxon>Endopterygota</taxon>
        <taxon>Diptera</taxon>
        <taxon>Nematocera</taxon>
        <taxon>Culicoidea</taxon>
        <taxon>Culicidae</taxon>
        <taxon>Culicinae</taxon>
        <taxon>Culicini</taxon>
        <taxon>Culex</taxon>
        <taxon>Culex</taxon>
    </lineage>
</organism>
<accession>A0A8D8MKF1</accession>
<sequence length="106" mass="11880">MFEIKFDNNEISFFYLKKVTLNLKNAERIGAGSQLTGMRSEVATTGNIEPQFVEVQIACRDVGGLRREVAGSKSSSLFGVITFIYSVRLPVCGTNRFSYVRFRQAT</sequence>
<proteinExistence type="predicted"/>
<dbReference type="AlphaFoldDB" id="A0A8D8MKF1"/>